<dbReference type="PANTHER" id="PTHR42971:SF1">
    <property type="entry name" value="TRNA (CYTIDINE(34)-2'-O)-METHYLTRANSFERASE"/>
    <property type="match status" value="1"/>
</dbReference>
<keyword evidence="10" id="KW-1185">Reference proteome</keyword>
<comment type="similarity">
    <text evidence="6">Belongs to the class IV-like SAM-binding methyltransferase superfamily. RNA methyltransferase TrmH family. TrmL subfamily.</text>
</comment>
<protein>
    <recommendedName>
        <fullName evidence="6">tRNA (cytidine(34)-2'-O)-methyltransferase</fullName>
        <ecNumber evidence="6">2.1.1.207</ecNumber>
    </recommendedName>
    <alternativeName>
        <fullName evidence="6">tRNA (cytidine/uridine-2'-O-)-methyltransferase TrmL</fullName>
    </alternativeName>
</protein>
<dbReference type="SUPFAM" id="SSF75217">
    <property type="entry name" value="alpha/beta knot"/>
    <property type="match status" value="1"/>
</dbReference>
<dbReference type="InterPro" id="IPR029026">
    <property type="entry name" value="tRNA_m1G_MTases_N"/>
</dbReference>
<comment type="subcellular location">
    <subcellularLocation>
        <location evidence="6">Cytoplasm</location>
    </subcellularLocation>
</comment>
<dbReference type="InterPro" id="IPR029028">
    <property type="entry name" value="Alpha/beta_knot_MTases"/>
</dbReference>
<sequence length="171" mass="18218">MRLALFQPDIPQNTGAILRLGACLGVACDIIEPAGFPVTDRHFRRSGMDYLDHVEITRHPSWRAFMEAHAARGGRLVLATTRGATPLPEFTFQAGDTILLGRESAGAPGYVHAAADARVYAPLAPGMRSLNVAMTAAIFVAEALRQTNAWPRPAPGPQALPGAPSGAHQME</sequence>
<evidence type="ECO:0000256" key="6">
    <source>
        <dbReference type="HAMAP-Rule" id="MF_01885"/>
    </source>
</evidence>
<keyword evidence="5 6" id="KW-0819">tRNA processing</keyword>
<name>A0ABV7LEJ5_9HYPH</name>
<dbReference type="CDD" id="cd18094">
    <property type="entry name" value="SpoU-like_TrmL"/>
    <property type="match status" value="1"/>
</dbReference>
<gene>
    <name evidence="6" type="primary">trmL</name>
    <name evidence="9" type="ORF">ACFOEX_07960</name>
</gene>
<dbReference type="InterPro" id="IPR001537">
    <property type="entry name" value="SpoU_MeTrfase"/>
</dbReference>
<evidence type="ECO:0000313" key="10">
    <source>
        <dbReference type="Proteomes" id="UP001595536"/>
    </source>
</evidence>
<dbReference type="EC" id="2.1.1.207" evidence="6"/>
<evidence type="ECO:0000256" key="7">
    <source>
        <dbReference type="SAM" id="MobiDB-lite"/>
    </source>
</evidence>
<keyword evidence="3 6" id="KW-0808">Transferase</keyword>
<feature type="region of interest" description="Disordered" evidence="7">
    <location>
        <begin position="150"/>
        <end position="171"/>
    </location>
</feature>
<feature type="domain" description="tRNA/rRNA methyltransferase SpoU type" evidence="8">
    <location>
        <begin position="2"/>
        <end position="140"/>
    </location>
</feature>
<dbReference type="PIRSF" id="PIRSF029256">
    <property type="entry name" value="SpoU_TrmH_prd"/>
    <property type="match status" value="1"/>
</dbReference>
<dbReference type="InterPro" id="IPR016914">
    <property type="entry name" value="TrmL"/>
</dbReference>
<dbReference type="HAMAP" id="MF_01885">
    <property type="entry name" value="tRNA_methyltr_TrmL"/>
    <property type="match status" value="1"/>
</dbReference>
<comment type="subunit">
    <text evidence="6">Homodimer.</text>
</comment>
<evidence type="ECO:0000256" key="1">
    <source>
        <dbReference type="ARBA" id="ARBA00022490"/>
    </source>
</evidence>
<reference evidence="10" key="1">
    <citation type="journal article" date="2019" name="Int. J. Syst. Evol. Microbiol.">
        <title>The Global Catalogue of Microorganisms (GCM) 10K type strain sequencing project: providing services to taxonomists for standard genome sequencing and annotation.</title>
        <authorList>
            <consortium name="The Broad Institute Genomics Platform"/>
            <consortium name="The Broad Institute Genome Sequencing Center for Infectious Disease"/>
            <person name="Wu L."/>
            <person name="Ma J."/>
        </authorList>
    </citation>
    <scope>NUCLEOTIDE SEQUENCE [LARGE SCALE GENOMIC DNA]</scope>
    <source>
        <strain evidence="10">CCM 7941</strain>
    </source>
</reference>
<dbReference type="PANTHER" id="PTHR42971">
    <property type="entry name" value="TRNA (CYTIDINE(34)-2'-O)-METHYLTRANSFERASE"/>
    <property type="match status" value="1"/>
</dbReference>
<evidence type="ECO:0000313" key="9">
    <source>
        <dbReference type="EMBL" id="MFC3266286.1"/>
    </source>
</evidence>
<proteinExistence type="inferred from homology"/>
<dbReference type="RefSeq" id="WP_376832278.1">
    <property type="nucleotide sequence ID" value="NZ_JBHLWR010000006.1"/>
</dbReference>
<keyword evidence="4 6" id="KW-0949">S-adenosyl-L-methionine</keyword>
<keyword evidence="1 6" id="KW-0963">Cytoplasm</keyword>
<keyword evidence="2 6" id="KW-0489">Methyltransferase</keyword>
<evidence type="ECO:0000256" key="3">
    <source>
        <dbReference type="ARBA" id="ARBA00022679"/>
    </source>
</evidence>
<dbReference type="Gene3D" id="3.40.1280.10">
    <property type="match status" value="1"/>
</dbReference>
<dbReference type="Proteomes" id="UP001595536">
    <property type="component" value="Unassembled WGS sequence"/>
</dbReference>
<comment type="catalytic activity">
    <reaction evidence="6">
        <text>5-carboxymethylaminomethyluridine(34) in tRNA(Leu) + S-adenosyl-L-methionine = 5-carboxymethylaminomethyl-2'-O-methyluridine(34) in tRNA(Leu) + S-adenosyl-L-homocysteine + H(+)</text>
        <dbReference type="Rhea" id="RHEA:43088"/>
        <dbReference type="Rhea" id="RHEA-COMP:10333"/>
        <dbReference type="Rhea" id="RHEA-COMP:10334"/>
        <dbReference type="ChEBI" id="CHEBI:15378"/>
        <dbReference type="ChEBI" id="CHEBI:57856"/>
        <dbReference type="ChEBI" id="CHEBI:59789"/>
        <dbReference type="ChEBI" id="CHEBI:74508"/>
        <dbReference type="ChEBI" id="CHEBI:74511"/>
        <dbReference type="EC" id="2.1.1.207"/>
    </reaction>
</comment>
<evidence type="ECO:0000256" key="5">
    <source>
        <dbReference type="ARBA" id="ARBA00022694"/>
    </source>
</evidence>
<comment type="function">
    <text evidence="6">Methylates the ribose at the nucleotide 34 wobble position in the two leucyl isoacceptors tRNA(Leu)(CmAA) and tRNA(Leu)(cmnm5UmAA). Catalyzes the methyl transfer from S-adenosyl-L-methionine to the 2'-OH of the wobble nucleotide.</text>
</comment>
<comment type="caution">
    <text evidence="9">The sequence shown here is derived from an EMBL/GenBank/DDBJ whole genome shotgun (WGS) entry which is preliminary data.</text>
</comment>
<feature type="compositionally biased region" description="Low complexity" evidence="7">
    <location>
        <begin position="159"/>
        <end position="171"/>
    </location>
</feature>
<dbReference type="Pfam" id="PF00588">
    <property type="entry name" value="SpoU_methylase"/>
    <property type="match status" value="1"/>
</dbReference>
<evidence type="ECO:0000256" key="2">
    <source>
        <dbReference type="ARBA" id="ARBA00022603"/>
    </source>
</evidence>
<evidence type="ECO:0000259" key="8">
    <source>
        <dbReference type="Pfam" id="PF00588"/>
    </source>
</evidence>
<accession>A0ABV7LEJ5</accession>
<comment type="catalytic activity">
    <reaction evidence="6">
        <text>cytidine(34) in tRNA + S-adenosyl-L-methionine = 2'-O-methylcytidine(34) in tRNA + S-adenosyl-L-homocysteine + H(+)</text>
        <dbReference type="Rhea" id="RHEA:43084"/>
        <dbReference type="Rhea" id="RHEA-COMP:10331"/>
        <dbReference type="Rhea" id="RHEA-COMP:10332"/>
        <dbReference type="ChEBI" id="CHEBI:15378"/>
        <dbReference type="ChEBI" id="CHEBI:57856"/>
        <dbReference type="ChEBI" id="CHEBI:59789"/>
        <dbReference type="ChEBI" id="CHEBI:74495"/>
        <dbReference type="ChEBI" id="CHEBI:82748"/>
        <dbReference type="EC" id="2.1.1.207"/>
    </reaction>
</comment>
<comment type="caution">
    <text evidence="6">Lacks conserved residue(s) required for the propagation of feature annotation.</text>
</comment>
<evidence type="ECO:0000256" key="4">
    <source>
        <dbReference type="ARBA" id="ARBA00022691"/>
    </source>
</evidence>
<organism evidence="9 10">
    <name type="scientific">Camelimonas abortus</name>
    <dbReference type="NCBI Taxonomy" id="1017184"/>
    <lineage>
        <taxon>Bacteria</taxon>
        <taxon>Pseudomonadati</taxon>
        <taxon>Pseudomonadota</taxon>
        <taxon>Alphaproteobacteria</taxon>
        <taxon>Hyphomicrobiales</taxon>
        <taxon>Chelatococcaceae</taxon>
        <taxon>Camelimonas</taxon>
    </lineage>
</organism>
<feature type="binding site" evidence="6">
    <location>
        <position position="129"/>
    </location>
    <ligand>
        <name>S-adenosyl-L-methionine</name>
        <dbReference type="ChEBI" id="CHEBI:59789"/>
    </ligand>
</feature>
<dbReference type="EMBL" id="JBHRUV010000033">
    <property type="protein sequence ID" value="MFC3266286.1"/>
    <property type="molecule type" value="Genomic_DNA"/>
</dbReference>
<feature type="binding site" evidence="6">
    <location>
        <position position="101"/>
    </location>
    <ligand>
        <name>S-adenosyl-L-methionine</name>
        <dbReference type="ChEBI" id="CHEBI:59789"/>
    </ligand>
</feature>